<dbReference type="GO" id="GO:0004553">
    <property type="term" value="F:hydrolase activity, hydrolyzing O-glycosyl compounds"/>
    <property type="evidence" value="ECO:0007669"/>
    <property type="project" value="InterPro"/>
</dbReference>
<dbReference type="GO" id="GO:0000272">
    <property type="term" value="P:polysaccharide catabolic process"/>
    <property type="evidence" value="ECO:0007669"/>
    <property type="project" value="InterPro"/>
</dbReference>
<dbReference type="STRING" id="408074.SAMN05660909_03892"/>
<evidence type="ECO:0000256" key="1">
    <source>
        <dbReference type="ARBA" id="ARBA00022801"/>
    </source>
</evidence>
<feature type="domain" description="DUF5060" evidence="6">
    <location>
        <begin position="38"/>
        <end position="105"/>
    </location>
</feature>
<dbReference type="EMBL" id="FNRL01000020">
    <property type="protein sequence ID" value="SEA87669.1"/>
    <property type="molecule type" value="Genomic_DNA"/>
</dbReference>
<dbReference type="SUPFAM" id="SSF51445">
    <property type="entry name" value="(Trans)glycosidases"/>
    <property type="match status" value="1"/>
</dbReference>
<proteinExistence type="inferred from homology"/>
<dbReference type="InterPro" id="IPR001547">
    <property type="entry name" value="Glyco_hydro_5"/>
</dbReference>
<name>A0A1H4ES09_9BACT</name>
<reference evidence="8" key="1">
    <citation type="submission" date="2016-10" db="EMBL/GenBank/DDBJ databases">
        <authorList>
            <person name="Varghese N."/>
            <person name="Submissions S."/>
        </authorList>
    </citation>
    <scope>NUCLEOTIDE SEQUENCE [LARGE SCALE GENOMIC DNA]</scope>
    <source>
        <strain evidence="8">DSM 23920</strain>
    </source>
</reference>
<dbReference type="Gene3D" id="3.20.20.80">
    <property type="entry name" value="Glycosidases"/>
    <property type="match status" value="1"/>
</dbReference>
<gene>
    <name evidence="7" type="ORF">SAMN05660909_03892</name>
</gene>
<dbReference type="InterPro" id="IPR032260">
    <property type="entry name" value="DUF5060"/>
</dbReference>
<dbReference type="InterPro" id="IPR017853">
    <property type="entry name" value="GH"/>
</dbReference>
<evidence type="ECO:0000256" key="2">
    <source>
        <dbReference type="ARBA" id="ARBA00023295"/>
    </source>
</evidence>
<dbReference type="RefSeq" id="WP_089763596.1">
    <property type="nucleotide sequence ID" value="NZ_BKAT01000033.1"/>
</dbReference>
<sequence>MKNYVYALPCYVLLMLTAAAYANEYTKLRNITPPPAPVNQYEKAEWNIDLTAGYDNPYDQRQVKLDMLLVSPSGKPLQLPAYFDQAAGNWKSRFTPQEAGRYQYCFELVAGGDTVKSSTAVFTANKSQRKGFLHKNDLWTFRFDNGELFRGIGENVAWESRSFENDKWTYDYLLPSLAKNGANFFRTWMCYWNLPLEWKQPRNTKRYQPSADYFHPGAIRRMDQLVELCDSLGLYFMLTLDWHGHLMEQGGWKHSSYNKANGGPAHNPTAFFTSREAMEKYKNKLRYVVARWGCSTSIAVWEFFNEVDNAAFTASDSILIPPPVIAQWHLEMSRYLKDIDPYGHLVSTSVSHRDIIGMNSIPYIDFNQKHIYKHTEKIPGIYPEYIQTYGKPYVVGEFGYRWEDQDPRYAAEANYDYRRGLWYGMFSPTPILPMSWWWELFDDQHMTPYLQSAATISNMMLQAGNGHFEQIPVRAGLLEAYALKCGDTFFIYALNNTNSEQPAEMQVAIPSAYSMQYFQPLQHSWRKTTYRQAGGKVTINNIAVPPKEEIVFVFTPQSKF</sequence>
<dbReference type="Gene3D" id="2.60.40.10">
    <property type="entry name" value="Immunoglobulins"/>
    <property type="match status" value="1"/>
</dbReference>
<evidence type="ECO:0000313" key="7">
    <source>
        <dbReference type="EMBL" id="SEA87669.1"/>
    </source>
</evidence>
<dbReference type="OrthoDB" id="9802444at2"/>
<evidence type="ECO:0000259" key="5">
    <source>
        <dbReference type="Pfam" id="PF00150"/>
    </source>
</evidence>
<organism evidence="7 8">
    <name type="scientific">Chitinophaga terrae</name>
    <name type="common">ex Kim and Jung 2007</name>
    <dbReference type="NCBI Taxonomy" id="408074"/>
    <lineage>
        <taxon>Bacteria</taxon>
        <taxon>Pseudomonadati</taxon>
        <taxon>Bacteroidota</taxon>
        <taxon>Chitinophagia</taxon>
        <taxon>Chitinophagales</taxon>
        <taxon>Chitinophagaceae</taxon>
        <taxon>Chitinophaga</taxon>
    </lineage>
</organism>
<feature type="chain" id="PRO_5011502073" evidence="4">
    <location>
        <begin position="23"/>
        <end position="560"/>
    </location>
</feature>
<dbReference type="InterPro" id="IPR013783">
    <property type="entry name" value="Ig-like_fold"/>
</dbReference>
<feature type="signal peptide" evidence="4">
    <location>
        <begin position="1"/>
        <end position="22"/>
    </location>
</feature>
<evidence type="ECO:0000256" key="4">
    <source>
        <dbReference type="SAM" id="SignalP"/>
    </source>
</evidence>
<dbReference type="Proteomes" id="UP000199656">
    <property type="component" value="Unassembled WGS sequence"/>
</dbReference>
<comment type="similarity">
    <text evidence="3">Belongs to the glycosyl hydrolase 5 (cellulase A) family.</text>
</comment>
<keyword evidence="2 3" id="KW-0326">Glycosidase</keyword>
<keyword evidence="8" id="KW-1185">Reference proteome</keyword>
<keyword evidence="1 3" id="KW-0378">Hydrolase</keyword>
<evidence type="ECO:0000256" key="3">
    <source>
        <dbReference type="RuleBase" id="RU361153"/>
    </source>
</evidence>
<dbReference type="Pfam" id="PF16586">
    <property type="entry name" value="DUF5060"/>
    <property type="match status" value="1"/>
</dbReference>
<dbReference type="AlphaFoldDB" id="A0A1H4ES09"/>
<feature type="domain" description="Glycoside hydrolase family 5" evidence="5">
    <location>
        <begin position="163"/>
        <end position="310"/>
    </location>
</feature>
<keyword evidence="4" id="KW-0732">Signal</keyword>
<evidence type="ECO:0000259" key="6">
    <source>
        <dbReference type="Pfam" id="PF16586"/>
    </source>
</evidence>
<evidence type="ECO:0000313" key="8">
    <source>
        <dbReference type="Proteomes" id="UP000199656"/>
    </source>
</evidence>
<accession>A0A1H4ES09</accession>
<protein>
    <submittedName>
        <fullName evidence="7">Cellulase (Glycosyl hydrolase family 5)</fullName>
    </submittedName>
</protein>
<dbReference type="Pfam" id="PF00150">
    <property type="entry name" value="Cellulase"/>
    <property type="match status" value="1"/>
</dbReference>